<sequence length="148" mass="16976">MRAFIEMNFKMIDINADGVISIEEYRYDCVQRMVVDDIRIIDDAYNSLLNLRHENGPRAPTVHDTLTEYRREVTASAVAFRVTSESSGRLFPPSPAPPPSLHSPLSPFSLHEISYSYSLEKWFCLFYCYLTKSSSFFWGCEFPGEAVT</sequence>
<proteinExistence type="predicted"/>
<evidence type="ECO:0000313" key="1">
    <source>
        <dbReference type="EMBL" id="GBP78631.1"/>
    </source>
</evidence>
<protein>
    <submittedName>
        <fullName evidence="1">Sarcoplasmic calcium-binding protein 1</fullName>
    </submittedName>
</protein>
<reference evidence="1 2" key="1">
    <citation type="journal article" date="2019" name="Commun. Biol.">
        <title>The bagworm genome reveals a unique fibroin gene that provides high tensile strength.</title>
        <authorList>
            <person name="Kono N."/>
            <person name="Nakamura H."/>
            <person name="Ohtoshi R."/>
            <person name="Tomita M."/>
            <person name="Numata K."/>
            <person name="Arakawa K."/>
        </authorList>
    </citation>
    <scope>NUCLEOTIDE SEQUENCE [LARGE SCALE GENOMIC DNA]</scope>
</reference>
<dbReference type="InterPro" id="IPR018247">
    <property type="entry name" value="EF_Hand_1_Ca_BS"/>
</dbReference>
<name>A0A4C1YQA2_EUMVA</name>
<evidence type="ECO:0000313" key="2">
    <source>
        <dbReference type="Proteomes" id="UP000299102"/>
    </source>
</evidence>
<gene>
    <name evidence="1" type="ORF">EVAR_80641_1</name>
</gene>
<dbReference type="EMBL" id="BGZK01001377">
    <property type="protein sequence ID" value="GBP78631.1"/>
    <property type="molecule type" value="Genomic_DNA"/>
</dbReference>
<dbReference type="Proteomes" id="UP000299102">
    <property type="component" value="Unassembled WGS sequence"/>
</dbReference>
<accession>A0A4C1YQA2</accession>
<comment type="caution">
    <text evidence="1">The sequence shown here is derived from an EMBL/GenBank/DDBJ whole genome shotgun (WGS) entry which is preliminary data.</text>
</comment>
<keyword evidence="2" id="KW-1185">Reference proteome</keyword>
<organism evidence="1 2">
    <name type="scientific">Eumeta variegata</name>
    <name type="common">Bagworm moth</name>
    <name type="synonym">Eumeta japonica</name>
    <dbReference type="NCBI Taxonomy" id="151549"/>
    <lineage>
        <taxon>Eukaryota</taxon>
        <taxon>Metazoa</taxon>
        <taxon>Ecdysozoa</taxon>
        <taxon>Arthropoda</taxon>
        <taxon>Hexapoda</taxon>
        <taxon>Insecta</taxon>
        <taxon>Pterygota</taxon>
        <taxon>Neoptera</taxon>
        <taxon>Endopterygota</taxon>
        <taxon>Lepidoptera</taxon>
        <taxon>Glossata</taxon>
        <taxon>Ditrysia</taxon>
        <taxon>Tineoidea</taxon>
        <taxon>Psychidae</taxon>
        <taxon>Oiketicinae</taxon>
        <taxon>Eumeta</taxon>
    </lineage>
</organism>
<dbReference type="AlphaFoldDB" id="A0A4C1YQA2"/>
<dbReference type="OrthoDB" id="10038259at2759"/>
<dbReference type="PROSITE" id="PS00018">
    <property type="entry name" value="EF_HAND_1"/>
    <property type="match status" value="1"/>
</dbReference>